<accession>A0AB39SWD1</accession>
<gene>
    <name evidence="2" type="ORF">AB5J54_13990</name>
</gene>
<dbReference type="AlphaFoldDB" id="A0AB39SWD1"/>
<feature type="chain" id="PRO_5044218622" evidence="1">
    <location>
        <begin position="30"/>
        <end position="521"/>
    </location>
</feature>
<dbReference type="PROSITE" id="PS51257">
    <property type="entry name" value="PROKAR_LIPOPROTEIN"/>
    <property type="match status" value="1"/>
</dbReference>
<evidence type="ECO:0000256" key="1">
    <source>
        <dbReference type="SAM" id="SignalP"/>
    </source>
</evidence>
<dbReference type="SUPFAM" id="SSF69318">
    <property type="entry name" value="Integrin alpha N-terminal domain"/>
    <property type="match status" value="1"/>
</dbReference>
<keyword evidence="1" id="KW-0732">Signal</keyword>
<evidence type="ECO:0000313" key="2">
    <source>
        <dbReference type="EMBL" id="XDQ71560.1"/>
    </source>
</evidence>
<organism evidence="2">
    <name type="scientific">Streptomyces sp. R44</name>
    <dbReference type="NCBI Taxonomy" id="3238633"/>
    <lineage>
        <taxon>Bacteria</taxon>
        <taxon>Bacillati</taxon>
        <taxon>Actinomycetota</taxon>
        <taxon>Actinomycetes</taxon>
        <taxon>Kitasatosporales</taxon>
        <taxon>Streptomycetaceae</taxon>
        <taxon>Streptomyces</taxon>
    </lineage>
</organism>
<reference evidence="2" key="1">
    <citation type="submission" date="2024-07" db="EMBL/GenBank/DDBJ databases">
        <authorList>
            <person name="Yu S.T."/>
        </authorList>
    </citation>
    <scope>NUCLEOTIDE SEQUENCE</scope>
    <source>
        <strain evidence="2">R44</strain>
    </source>
</reference>
<protein>
    <submittedName>
        <fullName evidence="2">Uncharacterized protein</fullName>
    </submittedName>
</protein>
<name>A0AB39SWD1_9ACTN</name>
<proteinExistence type="predicted"/>
<dbReference type="EMBL" id="CP163444">
    <property type="protein sequence ID" value="XDQ71560.1"/>
    <property type="molecule type" value="Genomic_DNA"/>
</dbReference>
<feature type="signal peptide" evidence="1">
    <location>
        <begin position="1"/>
        <end position="29"/>
    </location>
</feature>
<sequence>MEKKRRPAVVAALALACAAGLLGGGTARAAEFPYTPAEPTLWPGGCATAGELPWVGNNDLSLSVKAAGDGDGALVNTRFQLWKQGEEAAPAVDVLVATVPGSTARLQVLRAQVPQEGPYWWQARIEGATGASAWTAPCGFRTDQMAPETPAVTFTDSEQYPQGAPSGVTRTVRFSLPPGTEAKGFCFNPEREIGVSENGCDSQWVPVEADGTATATFVSPERTGPATLYARTVDRAGNISPTAYGYYKVAYPFIEPFGDYDSDGRPDLLGVDAAGRLTLLAGREGGGFAAPTAADARDWTNTRVARAGWLLNRYGPQQANDVRNDLVALRDGKLFAYPGDGEGGFGEPVEITGFDWSGVTRFAVSRQDYGSPGLVAVQNGRLLYFTVYSSWQGIHVSEPTVLAASGWGTKELVASDTTPNALLGAFWARDTRSGALEYFGVDYGTDAPQQLVAPVTVAASGFSARQVPSLVAVGDLTEDGRIDLVTGDRQGALALRPVGEDGAPGAAQAVQGAVPAGTRLF</sequence>
<dbReference type="InterPro" id="IPR028994">
    <property type="entry name" value="Integrin_alpha_N"/>
</dbReference>
<dbReference type="RefSeq" id="WP_369144240.1">
    <property type="nucleotide sequence ID" value="NZ_CP163444.1"/>
</dbReference>